<evidence type="ECO:0000256" key="1">
    <source>
        <dbReference type="ARBA" id="ARBA00022603"/>
    </source>
</evidence>
<evidence type="ECO:0000259" key="3">
    <source>
        <dbReference type="Pfam" id="PF00588"/>
    </source>
</evidence>
<dbReference type="InterPro" id="IPR004441">
    <property type="entry name" value="rRNA_MeTrfase_TrmH"/>
</dbReference>
<dbReference type="Proteomes" id="UP000034764">
    <property type="component" value="Unassembled WGS sequence"/>
</dbReference>
<dbReference type="AlphaFoldDB" id="A0A0G0P6Z9"/>
<reference evidence="4 5" key="1">
    <citation type="journal article" date="2015" name="Nature">
        <title>rRNA introns, odd ribosomes, and small enigmatic genomes across a large radiation of phyla.</title>
        <authorList>
            <person name="Brown C.T."/>
            <person name="Hug L.A."/>
            <person name="Thomas B.C."/>
            <person name="Sharon I."/>
            <person name="Castelle C.J."/>
            <person name="Singh A."/>
            <person name="Wilkins M.J."/>
            <person name="Williams K.H."/>
            <person name="Banfield J.F."/>
        </authorList>
    </citation>
    <scope>NUCLEOTIDE SEQUENCE [LARGE SCALE GENOMIC DNA]</scope>
</reference>
<comment type="caution">
    <text evidence="4">The sequence shown here is derived from an EMBL/GenBank/DDBJ whole genome shotgun (WGS) entry which is preliminary data.</text>
</comment>
<dbReference type="PATRIC" id="fig|1619031.3.peg.209"/>
<dbReference type="InterPro" id="IPR001537">
    <property type="entry name" value="SpoU_MeTrfase"/>
</dbReference>
<dbReference type="GO" id="GO:0003723">
    <property type="term" value="F:RNA binding"/>
    <property type="evidence" value="ECO:0007669"/>
    <property type="project" value="InterPro"/>
</dbReference>
<dbReference type="Gene3D" id="3.40.1280.10">
    <property type="match status" value="1"/>
</dbReference>
<gene>
    <name evidence="4" type="ORF">UT53_C0009G0002</name>
</gene>
<accession>A0A0G0P6Z9</accession>
<proteinExistence type="predicted"/>
<dbReference type="GO" id="GO:0032259">
    <property type="term" value="P:methylation"/>
    <property type="evidence" value="ECO:0007669"/>
    <property type="project" value="UniProtKB-KW"/>
</dbReference>
<evidence type="ECO:0000313" key="4">
    <source>
        <dbReference type="EMBL" id="KKR23708.1"/>
    </source>
</evidence>
<keyword evidence="1 4" id="KW-0489">Methyltransferase</keyword>
<evidence type="ECO:0000313" key="5">
    <source>
        <dbReference type="Proteomes" id="UP000034764"/>
    </source>
</evidence>
<dbReference type="InterPro" id="IPR029028">
    <property type="entry name" value="Alpha/beta_knot_MTases"/>
</dbReference>
<dbReference type="PANTHER" id="PTHR46429">
    <property type="entry name" value="23S RRNA (GUANOSINE-2'-O-)-METHYLTRANSFERASE RLMB"/>
    <property type="match status" value="1"/>
</dbReference>
<dbReference type="Pfam" id="PF00588">
    <property type="entry name" value="SpoU_methylase"/>
    <property type="match status" value="1"/>
</dbReference>
<name>A0A0G0P6Z9_9BACT</name>
<protein>
    <submittedName>
        <fullName evidence="4">tRNA/rRNA methyltransferase, SpoU family</fullName>
    </submittedName>
</protein>
<dbReference type="SUPFAM" id="SSF75217">
    <property type="entry name" value="alpha/beta knot"/>
    <property type="match status" value="1"/>
</dbReference>
<evidence type="ECO:0000256" key="2">
    <source>
        <dbReference type="ARBA" id="ARBA00022679"/>
    </source>
</evidence>
<dbReference type="InterPro" id="IPR029026">
    <property type="entry name" value="tRNA_m1G_MTases_N"/>
</dbReference>
<dbReference type="GO" id="GO:0005829">
    <property type="term" value="C:cytosol"/>
    <property type="evidence" value="ECO:0007669"/>
    <property type="project" value="TreeGrafter"/>
</dbReference>
<keyword evidence="2 4" id="KW-0808">Transferase</keyword>
<sequence>MSDKQLILILDNIRSRENVGSIFRSADAFGVSKIYLCGITPIPPHEKISKSALGADEFVPWEYSKRTIDIVKRLRKNGIKILALEQSKQSIDIRKLNQAKKIALVVGNEVVGVGKGILKSCDHIIEIKMHGKKESLNVSVATGIAIYELKNRLTAIRR</sequence>
<dbReference type="GO" id="GO:0006396">
    <property type="term" value="P:RNA processing"/>
    <property type="evidence" value="ECO:0007669"/>
    <property type="project" value="InterPro"/>
</dbReference>
<feature type="domain" description="tRNA/rRNA methyltransferase SpoU type" evidence="3">
    <location>
        <begin position="6"/>
        <end position="147"/>
    </location>
</feature>
<organism evidence="4 5">
    <name type="scientific">Candidatus Yanofskybacteria bacterium GW2011_GWD2_39_48</name>
    <dbReference type="NCBI Taxonomy" id="1619031"/>
    <lineage>
        <taxon>Bacteria</taxon>
        <taxon>Candidatus Yanofskyibacteriota</taxon>
    </lineage>
</organism>
<dbReference type="EMBL" id="LBXD01000009">
    <property type="protein sequence ID" value="KKR23708.1"/>
    <property type="molecule type" value="Genomic_DNA"/>
</dbReference>
<dbReference type="PANTHER" id="PTHR46429:SF1">
    <property type="entry name" value="23S RRNA (GUANOSINE-2'-O-)-METHYLTRANSFERASE RLMB"/>
    <property type="match status" value="1"/>
</dbReference>
<dbReference type="GO" id="GO:0008173">
    <property type="term" value="F:RNA methyltransferase activity"/>
    <property type="evidence" value="ECO:0007669"/>
    <property type="project" value="InterPro"/>
</dbReference>